<sequence>MQTQAASKDKSKPVTIYARDIIRCDLKEYEYRYFKDIIESQITENMIAEKRVKVIKKVFEDFTNDEIKQEYIIVVATDVSYYLQQKLNGLLMLLLGDVCIFIYKPKHLEVPKALKLEYIEPETYKDKLDLMLSKMKVVNQKGFETEQGKDAVNKIVEYIALYYLKHQKEYGMKGSKFEEEFHQKIKNHLAIYSSTSYYHCFMGRKLDVLLTQDQKYSQYLEVEMNFTGIIPNINSTYKFVIFNKKGSDPNVIDLAKFKLKEIFGFSAMLMIFVSLVVCRDFDPNSESTGNHAIRDGVCPHKQELMGVSLTIFLSVVLQKMFNKYKERRQRKIELQKRLKLEKAE</sequence>
<dbReference type="AlphaFoldDB" id="Q24FP2"/>
<dbReference type="GeneID" id="7837417"/>
<organism evidence="1 2">
    <name type="scientific">Tetrahymena thermophila (strain SB210)</name>
    <dbReference type="NCBI Taxonomy" id="312017"/>
    <lineage>
        <taxon>Eukaryota</taxon>
        <taxon>Sar</taxon>
        <taxon>Alveolata</taxon>
        <taxon>Ciliophora</taxon>
        <taxon>Intramacronucleata</taxon>
        <taxon>Oligohymenophorea</taxon>
        <taxon>Hymenostomatida</taxon>
        <taxon>Tetrahymenina</taxon>
        <taxon>Tetrahymenidae</taxon>
        <taxon>Tetrahymena</taxon>
    </lineage>
</organism>
<evidence type="ECO:0000313" key="2">
    <source>
        <dbReference type="Proteomes" id="UP000009168"/>
    </source>
</evidence>
<dbReference type="HOGENOM" id="CLU_807720_0_0_1"/>
<reference evidence="2" key="1">
    <citation type="journal article" date="2006" name="PLoS Biol.">
        <title>Macronuclear genome sequence of the ciliate Tetrahymena thermophila, a model eukaryote.</title>
        <authorList>
            <person name="Eisen J.A."/>
            <person name="Coyne R.S."/>
            <person name="Wu M."/>
            <person name="Wu D."/>
            <person name="Thiagarajan M."/>
            <person name="Wortman J.R."/>
            <person name="Badger J.H."/>
            <person name="Ren Q."/>
            <person name="Amedeo P."/>
            <person name="Jones K.M."/>
            <person name="Tallon L.J."/>
            <person name="Delcher A.L."/>
            <person name="Salzberg S.L."/>
            <person name="Silva J.C."/>
            <person name="Haas B.J."/>
            <person name="Majoros W.H."/>
            <person name="Farzad M."/>
            <person name="Carlton J.M."/>
            <person name="Smith R.K. Jr."/>
            <person name="Garg J."/>
            <person name="Pearlman R.E."/>
            <person name="Karrer K.M."/>
            <person name="Sun L."/>
            <person name="Manning G."/>
            <person name="Elde N.C."/>
            <person name="Turkewitz A.P."/>
            <person name="Asai D.J."/>
            <person name="Wilkes D.E."/>
            <person name="Wang Y."/>
            <person name="Cai H."/>
            <person name="Collins K."/>
            <person name="Stewart B.A."/>
            <person name="Lee S.R."/>
            <person name="Wilamowska K."/>
            <person name="Weinberg Z."/>
            <person name="Ruzzo W.L."/>
            <person name="Wloga D."/>
            <person name="Gaertig J."/>
            <person name="Frankel J."/>
            <person name="Tsao C.-C."/>
            <person name="Gorovsky M.A."/>
            <person name="Keeling P.J."/>
            <person name="Waller R.F."/>
            <person name="Patron N.J."/>
            <person name="Cherry J.M."/>
            <person name="Stover N.A."/>
            <person name="Krieger C.J."/>
            <person name="del Toro C."/>
            <person name="Ryder H.F."/>
            <person name="Williamson S.C."/>
            <person name="Barbeau R.A."/>
            <person name="Hamilton E.P."/>
            <person name="Orias E."/>
        </authorList>
    </citation>
    <scope>NUCLEOTIDE SEQUENCE [LARGE SCALE GENOMIC DNA]</scope>
    <source>
        <strain evidence="2">SB210</strain>
    </source>
</reference>
<protein>
    <submittedName>
        <fullName evidence="1">Uncharacterized protein</fullName>
    </submittedName>
</protein>
<proteinExistence type="predicted"/>
<dbReference type="Proteomes" id="UP000009168">
    <property type="component" value="Unassembled WGS sequence"/>
</dbReference>
<dbReference type="InParanoid" id="Q24FP2"/>
<keyword evidence="2" id="KW-1185">Reference proteome</keyword>
<accession>Q24FP2</accession>
<evidence type="ECO:0000313" key="1">
    <source>
        <dbReference type="EMBL" id="EAS06602.1"/>
    </source>
</evidence>
<dbReference type="EMBL" id="GG662270">
    <property type="protein sequence ID" value="EAS06602.1"/>
    <property type="molecule type" value="Genomic_DNA"/>
</dbReference>
<dbReference type="eggNOG" id="ENOG502T01M">
    <property type="taxonomic scope" value="Eukaryota"/>
</dbReference>
<gene>
    <name evidence="1" type="ORF">TTHERM_01071480</name>
</gene>
<dbReference type="OrthoDB" id="10515456at2759"/>
<dbReference type="KEGG" id="tet:TTHERM_01071480"/>
<name>Q24FP2_TETTS</name>
<dbReference type="RefSeq" id="XP_001026847.1">
    <property type="nucleotide sequence ID" value="XM_001026847.1"/>
</dbReference>